<evidence type="ECO:0000256" key="1">
    <source>
        <dbReference type="ARBA" id="ARBA00010062"/>
    </source>
</evidence>
<dbReference type="Pfam" id="PF13458">
    <property type="entry name" value="Peripla_BP_6"/>
    <property type="match status" value="1"/>
</dbReference>
<keyword evidence="3" id="KW-0813">Transport</keyword>
<sequence>MIAAPKPTRRISALAGALMSSFAFLALAACAPNVAPPPKVSQPTPAPVITPPVVQAPTTPAEPIDTDIKVGLLLPLSGQQGSLGRAMLQAADMGLFDVAGDNFKLIPRDTATPGGPAAAARETLADKADIVLGPLFGAELKQATAPVIAARVPMVSFSNDNSQAQSGVYILGITPESQVARVVAYAASQGVKRFAIMTPNNAYGRLVLAAYQESAVKAGGTISQVTFYDPKSLDLTQPVREMADAYKRSGFDALMIPEGGQKLRAFAAMLPAFEMPTGLVRLLGTAQWQDPAIATEPALAGGWFAAVAPERFQSFAQRYTSLYGTAPDPRAAIVYDAVTLAVALAQSKEGGDFSQTRITDPSGFAGVTGVFRLDAGGKTERGLAVLEVGGGTFNVKDPAPTTFAAAIN</sequence>
<proteinExistence type="inferred from homology"/>
<dbReference type="Gene3D" id="3.40.50.2300">
    <property type="match status" value="2"/>
</dbReference>
<evidence type="ECO:0000256" key="2">
    <source>
        <dbReference type="ARBA" id="ARBA00022729"/>
    </source>
</evidence>
<feature type="domain" description="Leucine-binding protein" evidence="5">
    <location>
        <begin position="68"/>
        <end position="354"/>
    </location>
</feature>
<gene>
    <name evidence="6" type="ORF">SMD31_07875</name>
</gene>
<dbReference type="InterPro" id="IPR051010">
    <property type="entry name" value="BCAA_transport"/>
</dbReference>
<evidence type="ECO:0000259" key="5">
    <source>
        <dbReference type="Pfam" id="PF13458"/>
    </source>
</evidence>
<comment type="caution">
    <text evidence="6">The sequence shown here is derived from an EMBL/GenBank/DDBJ whole genome shotgun (WGS) entry which is preliminary data.</text>
</comment>
<reference evidence="6 7" key="1">
    <citation type="journal article" date="2013" name="Antonie Van Leeuwenhoek">
        <title>Dongia rigui sp. nov., isolated from freshwater of a large wetland in Korea.</title>
        <authorList>
            <person name="Baik K.S."/>
            <person name="Hwang Y.M."/>
            <person name="Choi J.S."/>
            <person name="Kwon J."/>
            <person name="Seong C.N."/>
        </authorList>
    </citation>
    <scope>NUCLEOTIDE SEQUENCE [LARGE SCALE GENOMIC DNA]</scope>
    <source>
        <strain evidence="6 7">04SU4-P</strain>
    </source>
</reference>
<accession>A0ABU5DWZ6</accession>
<keyword evidence="2 4" id="KW-0732">Signal</keyword>
<dbReference type="PROSITE" id="PS51257">
    <property type="entry name" value="PROKAR_LIPOPROTEIN"/>
    <property type="match status" value="1"/>
</dbReference>
<name>A0ABU5DWZ6_9PROT</name>
<dbReference type="CDD" id="cd06339">
    <property type="entry name" value="PBP1_YraM_LppC_lipoprotein-like"/>
    <property type="match status" value="1"/>
</dbReference>
<protein>
    <submittedName>
        <fullName evidence="6">Penicillin-binding protein activator</fullName>
    </submittedName>
</protein>
<comment type="similarity">
    <text evidence="1">Belongs to the leucine-binding protein family.</text>
</comment>
<evidence type="ECO:0000313" key="7">
    <source>
        <dbReference type="Proteomes" id="UP001271769"/>
    </source>
</evidence>
<organism evidence="6 7">
    <name type="scientific">Dongia rigui</name>
    <dbReference type="NCBI Taxonomy" id="940149"/>
    <lineage>
        <taxon>Bacteria</taxon>
        <taxon>Pseudomonadati</taxon>
        <taxon>Pseudomonadota</taxon>
        <taxon>Alphaproteobacteria</taxon>
        <taxon>Rhodospirillales</taxon>
        <taxon>Dongiaceae</taxon>
        <taxon>Dongia</taxon>
    </lineage>
</organism>
<dbReference type="PANTHER" id="PTHR30483:SF6">
    <property type="entry name" value="PERIPLASMIC BINDING PROTEIN OF ABC TRANSPORTER FOR NATURAL AMINO ACIDS"/>
    <property type="match status" value="1"/>
</dbReference>
<dbReference type="PANTHER" id="PTHR30483">
    <property type="entry name" value="LEUCINE-SPECIFIC-BINDING PROTEIN"/>
    <property type="match status" value="1"/>
</dbReference>
<dbReference type="EMBL" id="JAXCLX010000001">
    <property type="protein sequence ID" value="MDY0871836.1"/>
    <property type="molecule type" value="Genomic_DNA"/>
</dbReference>
<dbReference type="Proteomes" id="UP001271769">
    <property type="component" value="Unassembled WGS sequence"/>
</dbReference>
<keyword evidence="3" id="KW-0029">Amino-acid transport</keyword>
<dbReference type="InterPro" id="IPR028082">
    <property type="entry name" value="Peripla_BP_I"/>
</dbReference>
<feature type="signal peptide" evidence="4">
    <location>
        <begin position="1"/>
        <end position="28"/>
    </location>
</feature>
<feature type="chain" id="PRO_5047259260" evidence="4">
    <location>
        <begin position="29"/>
        <end position="408"/>
    </location>
</feature>
<dbReference type="RefSeq" id="WP_320500260.1">
    <property type="nucleotide sequence ID" value="NZ_JAXCLX010000001.1"/>
</dbReference>
<evidence type="ECO:0000313" key="6">
    <source>
        <dbReference type="EMBL" id="MDY0871836.1"/>
    </source>
</evidence>
<evidence type="ECO:0000256" key="4">
    <source>
        <dbReference type="SAM" id="SignalP"/>
    </source>
</evidence>
<dbReference type="SUPFAM" id="SSF53822">
    <property type="entry name" value="Periplasmic binding protein-like I"/>
    <property type="match status" value="1"/>
</dbReference>
<keyword evidence="7" id="KW-1185">Reference proteome</keyword>
<evidence type="ECO:0000256" key="3">
    <source>
        <dbReference type="ARBA" id="ARBA00022970"/>
    </source>
</evidence>
<dbReference type="InterPro" id="IPR028081">
    <property type="entry name" value="Leu-bd"/>
</dbReference>